<dbReference type="RefSeq" id="WP_191275215.1">
    <property type="nucleotide sequence ID" value="NZ_BMXJ01000008.1"/>
</dbReference>
<dbReference type="InterPro" id="IPR036291">
    <property type="entry name" value="NAD(P)-bd_dom_sf"/>
</dbReference>
<dbReference type="NCBIfam" id="NF005908">
    <property type="entry name" value="PRK07889.1"/>
    <property type="match status" value="1"/>
</dbReference>
<evidence type="ECO:0000256" key="2">
    <source>
        <dbReference type="ARBA" id="ARBA00009233"/>
    </source>
</evidence>
<dbReference type="SUPFAM" id="SSF51735">
    <property type="entry name" value="NAD(P)-binding Rossmann-fold domains"/>
    <property type="match status" value="1"/>
</dbReference>
<evidence type="ECO:0000256" key="5">
    <source>
        <dbReference type="ARBA" id="ARBA00023002"/>
    </source>
</evidence>
<dbReference type="Pfam" id="PF13561">
    <property type="entry name" value="adh_short_C2"/>
    <property type="match status" value="1"/>
</dbReference>
<sequence>MNLLITGITTQSSIAYAIAEEAMLQGHEVILTNPPGRAFSICERIAKRLPKEPVAVLPMDVTDPEQITATAEAVGEHWDHVDGLLHAIAYAPESALGGNFLNTDWEDVAKAIHISGYSLAALAVGMRDLLAKAPEGAGVVSLTFDASVAWPVYDWMGSAKAVLENSARYLARDLGPQGIRVNTISAGPIKSLAGGSIPGFSQIADSWADNSPLGWDTKDTTVVAGPALFLMSPAARAITGTVMHVDGGYHAMGAPLAPAAPEDAAQA</sequence>
<accession>A0ABR9HK91</accession>
<evidence type="ECO:0000256" key="7">
    <source>
        <dbReference type="ARBA" id="ARBA00023160"/>
    </source>
</evidence>
<keyword evidence="5 8" id="KW-0560">Oxidoreductase</keyword>
<name>A0ABR9HK91_9ACTN</name>
<organism evidence="9 10">
    <name type="scientific">Nocardiopsis terrae</name>
    <dbReference type="NCBI Taxonomy" id="372655"/>
    <lineage>
        <taxon>Bacteria</taxon>
        <taxon>Bacillati</taxon>
        <taxon>Actinomycetota</taxon>
        <taxon>Actinomycetes</taxon>
        <taxon>Streptosporangiales</taxon>
        <taxon>Nocardiopsidaceae</taxon>
        <taxon>Nocardiopsis</taxon>
    </lineage>
</organism>
<keyword evidence="7 8" id="KW-0275">Fatty acid biosynthesis</keyword>
<evidence type="ECO:0000256" key="8">
    <source>
        <dbReference type="PIRNR" id="PIRNR000094"/>
    </source>
</evidence>
<keyword evidence="3 8" id="KW-0444">Lipid biosynthesis</keyword>
<dbReference type="GO" id="GO:0141148">
    <property type="term" value="F:enoyl-[acyl-carrier-protein] reductase (NADPH) activity"/>
    <property type="evidence" value="ECO:0007669"/>
    <property type="project" value="UniProtKB-EC"/>
</dbReference>
<evidence type="ECO:0000256" key="6">
    <source>
        <dbReference type="ARBA" id="ARBA00023098"/>
    </source>
</evidence>
<evidence type="ECO:0000256" key="3">
    <source>
        <dbReference type="ARBA" id="ARBA00022516"/>
    </source>
</evidence>
<comment type="caution">
    <text evidence="9">The sequence shown here is derived from an EMBL/GenBank/DDBJ whole genome shotgun (WGS) entry which is preliminary data.</text>
</comment>
<comment type="catalytic activity">
    <reaction evidence="8">
        <text>a 2,3-saturated acyl-[ACP] + NAD(+) = a (2E)-enoyl-[ACP] + NADH + H(+)</text>
        <dbReference type="Rhea" id="RHEA:10240"/>
        <dbReference type="Rhea" id="RHEA-COMP:9925"/>
        <dbReference type="Rhea" id="RHEA-COMP:9926"/>
        <dbReference type="ChEBI" id="CHEBI:15378"/>
        <dbReference type="ChEBI" id="CHEBI:57540"/>
        <dbReference type="ChEBI" id="CHEBI:57945"/>
        <dbReference type="ChEBI" id="CHEBI:78784"/>
        <dbReference type="ChEBI" id="CHEBI:78785"/>
        <dbReference type="EC" id="1.3.1.9"/>
    </reaction>
</comment>
<reference evidence="9 10" key="1">
    <citation type="submission" date="2020-10" db="EMBL/GenBank/DDBJ databases">
        <title>Sequencing the genomes of 1000 actinobacteria strains.</title>
        <authorList>
            <person name="Klenk H.-P."/>
        </authorList>
    </citation>
    <scope>NUCLEOTIDE SEQUENCE [LARGE SCALE GENOMIC DNA]</scope>
    <source>
        <strain evidence="9 10">DSM 45157</strain>
    </source>
</reference>
<evidence type="ECO:0000256" key="1">
    <source>
        <dbReference type="ARBA" id="ARBA00005189"/>
    </source>
</evidence>
<dbReference type="EC" id="1.3.1.9" evidence="8"/>
<dbReference type="Gene3D" id="3.40.50.720">
    <property type="entry name" value="NAD(P)-binding Rossmann-like Domain"/>
    <property type="match status" value="1"/>
</dbReference>
<dbReference type="InterPro" id="IPR002347">
    <property type="entry name" value="SDR_fam"/>
</dbReference>
<proteinExistence type="inferred from homology"/>
<dbReference type="GO" id="GO:0004318">
    <property type="term" value="F:enoyl-[acyl-carrier-protein] reductase (NADH) activity"/>
    <property type="evidence" value="ECO:0007669"/>
    <property type="project" value="UniProtKB-EC"/>
</dbReference>
<dbReference type="Proteomes" id="UP000598217">
    <property type="component" value="Unassembled WGS sequence"/>
</dbReference>
<evidence type="ECO:0000313" key="10">
    <source>
        <dbReference type="Proteomes" id="UP000598217"/>
    </source>
</evidence>
<keyword evidence="4" id="KW-0276">Fatty acid metabolism</keyword>
<dbReference type="EMBL" id="JADBDY010000001">
    <property type="protein sequence ID" value="MBE1459445.1"/>
    <property type="molecule type" value="Genomic_DNA"/>
</dbReference>
<keyword evidence="6" id="KW-0443">Lipid metabolism</keyword>
<keyword evidence="10" id="KW-1185">Reference proteome</keyword>
<dbReference type="PANTHER" id="PTHR43159">
    <property type="entry name" value="ENOYL-[ACYL-CARRIER-PROTEIN] REDUCTASE"/>
    <property type="match status" value="1"/>
</dbReference>
<evidence type="ECO:0000256" key="4">
    <source>
        <dbReference type="ARBA" id="ARBA00022832"/>
    </source>
</evidence>
<protein>
    <recommendedName>
        <fullName evidence="8">Enoyl-[acyl-carrier-protein] reductase [NADH]</fullName>
        <ecNumber evidence="8">1.3.1.9</ecNumber>
    </recommendedName>
</protein>
<evidence type="ECO:0000313" key="9">
    <source>
        <dbReference type="EMBL" id="MBE1459445.1"/>
    </source>
</evidence>
<gene>
    <name evidence="9" type="ORF">H4W79_003659</name>
</gene>
<dbReference type="PIRSF" id="PIRSF000094">
    <property type="entry name" value="Enoyl-ACP_rdct"/>
    <property type="match status" value="1"/>
</dbReference>
<dbReference type="PANTHER" id="PTHR43159:SF2">
    <property type="entry name" value="ENOYL-[ACYL-CARRIER-PROTEIN] REDUCTASE [NADH], CHLOROPLASTIC"/>
    <property type="match status" value="1"/>
</dbReference>
<comment type="pathway">
    <text evidence="1">Lipid metabolism.</text>
</comment>
<keyword evidence="8" id="KW-0520">NAD</keyword>
<comment type="similarity">
    <text evidence="2 8">Belongs to the short-chain dehydrogenases/reductases (SDR) family. FabI subfamily.</text>
</comment>
<dbReference type="InterPro" id="IPR014358">
    <property type="entry name" value="Enoyl-ACP_Rdtase_NADH"/>
</dbReference>